<dbReference type="GO" id="GO:0003924">
    <property type="term" value="F:GTPase activity"/>
    <property type="evidence" value="ECO:0007669"/>
    <property type="project" value="InterPro"/>
</dbReference>
<dbReference type="eggNOG" id="KOG1424">
    <property type="taxonomic scope" value="Eukaryota"/>
</dbReference>
<keyword evidence="1" id="KW-0547">Nucleotide-binding</keyword>
<dbReference type="EMBL" id="KB469296">
    <property type="protein sequence ID" value="EPQ60439.1"/>
    <property type="molecule type" value="Genomic_DNA"/>
</dbReference>
<dbReference type="RefSeq" id="XP_007860108.1">
    <property type="nucleotide sequence ID" value="XM_007861917.1"/>
</dbReference>
<keyword evidence="2" id="KW-0342">GTP-binding</keyword>
<dbReference type="KEGG" id="gtr:GLOTRDRAFT_11706"/>
<dbReference type="HOGENOM" id="CLU_2009354_0_0_1"/>
<dbReference type="PANTHER" id="PTHR45709">
    <property type="entry name" value="LARGE SUBUNIT GTPASE 1 HOMOLOG-RELATED"/>
    <property type="match status" value="1"/>
</dbReference>
<dbReference type="OMA" id="PAIPACI"/>
<dbReference type="OrthoDB" id="3261732at2759"/>
<dbReference type="PANTHER" id="PTHR45709:SF3">
    <property type="entry name" value="GUANINE NUCLEOTIDE-BINDING PROTEIN-LIKE 1"/>
    <property type="match status" value="1"/>
</dbReference>
<reference evidence="3 4" key="1">
    <citation type="journal article" date="2012" name="Science">
        <title>The Paleozoic origin of enzymatic lignin decomposition reconstructed from 31 fungal genomes.</title>
        <authorList>
            <person name="Floudas D."/>
            <person name="Binder M."/>
            <person name="Riley R."/>
            <person name="Barry K."/>
            <person name="Blanchette R.A."/>
            <person name="Henrissat B."/>
            <person name="Martinez A.T."/>
            <person name="Otillar R."/>
            <person name="Spatafora J.W."/>
            <person name="Yadav J.S."/>
            <person name="Aerts A."/>
            <person name="Benoit I."/>
            <person name="Boyd A."/>
            <person name="Carlson A."/>
            <person name="Copeland A."/>
            <person name="Coutinho P.M."/>
            <person name="de Vries R.P."/>
            <person name="Ferreira P."/>
            <person name="Findley K."/>
            <person name="Foster B."/>
            <person name="Gaskell J."/>
            <person name="Glotzer D."/>
            <person name="Gorecki P."/>
            <person name="Heitman J."/>
            <person name="Hesse C."/>
            <person name="Hori C."/>
            <person name="Igarashi K."/>
            <person name="Jurgens J.A."/>
            <person name="Kallen N."/>
            <person name="Kersten P."/>
            <person name="Kohler A."/>
            <person name="Kuees U."/>
            <person name="Kumar T.K.A."/>
            <person name="Kuo A."/>
            <person name="LaButti K."/>
            <person name="Larrondo L.F."/>
            <person name="Lindquist E."/>
            <person name="Ling A."/>
            <person name="Lombard V."/>
            <person name="Lucas S."/>
            <person name="Lundell T."/>
            <person name="Martin R."/>
            <person name="McLaughlin D.J."/>
            <person name="Morgenstern I."/>
            <person name="Morin E."/>
            <person name="Murat C."/>
            <person name="Nagy L.G."/>
            <person name="Nolan M."/>
            <person name="Ohm R.A."/>
            <person name="Patyshakuliyeva A."/>
            <person name="Rokas A."/>
            <person name="Ruiz-Duenas F.J."/>
            <person name="Sabat G."/>
            <person name="Salamov A."/>
            <person name="Samejima M."/>
            <person name="Schmutz J."/>
            <person name="Slot J.C."/>
            <person name="St John F."/>
            <person name="Stenlid J."/>
            <person name="Sun H."/>
            <person name="Sun S."/>
            <person name="Syed K."/>
            <person name="Tsang A."/>
            <person name="Wiebenga A."/>
            <person name="Young D."/>
            <person name="Pisabarro A."/>
            <person name="Eastwood D.C."/>
            <person name="Martin F."/>
            <person name="Cullen D."/>
            <person name="Grigoriev I.V."/>
            <person name="Hibbett D.S."/>
        </authorList>
    </citation>
    <scope>NUCLEOTIDE SEQUENCE [LARGE SCALE GENOMIC DNA]</scope>
    <source>
        <strain evidence="3 4">ATCC 11539</strain>
    </source>
</reference>
<dbReference type="AlphaFoldDB" id="S7S3N4"/>
<evidence type="ECO:0000256" key="1">
    <source>
        <dbReference type="ARBA" id="ARBA00022741"/>
    </source>
</evidence>
<evidence type="ECO:0000256" key="2">
    <source>
        <dbReference type="ARBA" id="ARBA00023134"/>
    </source>
</evidence>
<proteinExistence type="predicted"/>
<name>S7S3N4_GLOTA</name>
<dbReference type="STRING" id="670483.S7S3N4"/>
<keyword evidence="4" id="KW-1185">Reference proteome</keyword>
<evidence type="ECO:0000313" key="3">
    <source>
        <dbReference type="EMBL" id="EPQ60439.1"/>
    </source>
</evidence>
<accession>S7S3N4</accession>
<evidence type="ECO:0000313" key="4">
    <source>
        <dbReference type="Proteomes" id="UP000030669"/>
    </source>
</evidence>
<dbReference type="GeneID" id="19300285"/>
<dbReference type="GO" id="GO:0005525">
    <property type="term" value="F:GTP binding"/>
    <property type="evidence" value="ECO:0007669"/>
    <property type="project" value="UniProtKB-KW"/>
</dbReference>
<organism evidence="3 4">
    <name type="scientific">Gloeophyllum trabeum (strain ATCC 11539 / FP-39264 / Madison 617)</name>
    <name type="common">Brown rot fungus</name>
    <dbReference type="NCBI Taxonomy" id="670483"/>
    <lineage>
        <taxon>Eukaryota</taxon>
        <taxon>Fungi</taxon>
        <taxon>Dikarya</taxon>
        <taxon>Basidiomycota</taxon>
        <taxon>Agaricomycotina</taxon>
        <taxon>Agaricomycetes</taxon>
        <taxon>Gloeophyllales</taxon>
        <taxon>Gloeophyllaceae</taxon>
        <taxon>Gloeophyllum</taxon>
    </lineage>
</organism>
<gene>
    <name evidence="3" type="ORF">GLOTRDRAFT_11706</name>
</gene>
<protein>
    <submittedName>
        <fullName evidence="3">Uncharacterized protein</fullName>
    </submittedName>
</protein>
<dbReference type="Proteomes" id="UP000030669">
    <property type="component" value="Unassembled WGS sequence"/>
</dbReference>
<dbReference type="InterPro" id="IPR043358">
    <property type="entry name" value="GNL1-like"/>
</dbReference>
<sequence>MPSYVPMELQVLSGILPISHISSIPSCIHYAASVLPLEQILKLNHPASLTPQKEDKRTWRDGMQPQSHADQAVLRWTAMDILTAYANYKGWVTAKAGRPDVMRAGNAILRLLAEGRIRWAFLPP</sequence>
<feature type="non-terminal residue" evidence="3">
    <location>
        <position position="124"/>
    </location>
</feature>